<name>A0AB39MM84_9ACTN</name>
<dbReference type="EMBL" id="CP163431">
    <property type="protein sequence ID" value="XDQ07480.1"/>
    <property type="molecule type" value="Genomic_DNA"/>
</dbReference>
<dbReference type="InterPro" id="IPR032716">
    <property type="entry name" value="ACC_epsilon"/>
</dbReference>
<reference evidence="2" key="1">
    <citation type="submission" date="2024-07" db="EMBL/GenBank/DDBJ databases">
        <authorList>
            <person name="Yu S.T."/>
        </authorList>
    </citation>
    <scope>NUCLEOTIDE SEQUENCE</scope>
    <source>
        <strain evidence="2">R08</strain>
    </source>
</reference>
<proteinExistence type="predicted"/>
<accession>A0AB39MM84</accession>
<protein>
    <submittedName>
        <fullName evidence="2">Acyl-CoA carboxylase epsilon subunit</fullName>
    </submittedName>
</protein>
<organism evidence="2">
    <name type="scientific">Streptomyces sp. R08</name>
    <dbReference type="NCBI Taxonomy" id="3238624"/>
    <lineage>
        <taxon>Bacteria</taxon>
        <taxon>Bacillati</taxon>
        <taxon>Actinomycetota</taxon>
        <taxon>Actinomycetes</taxon>
        <taxon>Kitasatosporales</taxon>
        <taxon>Streptomycetaceae</taxon>
        <taxon>Streptomyces</taxon>
    </lineage>
</organism>
<sequence>MSSVESVFRVERGRASREELAALCAVLCAVLAARGEEGGEEGDGGPGAGDVWSPERTAPAYRPPRAWR</sequence>
<dbReference type="AlphaFoldDB" id="A0AB39MM84"/>
<dbReference type="Pfam" id="PF13822">
    <property type="entry name" value="ACC_epsilon"/>
    <property type="match status" value="1"/>
</dbReference>
<dbReference type="RefSeq" id="WP_369192262.1">
    <property type="nucleotide sequence ID" value="NZ_CP163431.1"/>
</dbReference>
<evidence type="ECO:0000313" key="2">
    <source>
        <dbReference type="EMBL" id="XDQ07480.1"/>
    </source>
</evidence>
<dbReference type="GO" id="GO:0003989">
    <property type="term" value="F:acetyl-CoA carboxylase activity"/>
    <property type="evidence" value="ECO:0007669"/>
    <property type="project" value="InterPro"/>
</dbReference>
<dbReference type="GO" id="GO:0004658">
    <property type="term" value="F:propionyl-CoA carboxylase activity"/>
    <property type="evidence" value="ECO:0007669"/>
    <property type="project" value="InterPro"/>
</dbReference>
<feature type="region of interest" description="Disordered" evidence="1">
    <location>
        <begin position="36"/>
        <end position="68"/>
    </location>
</feature>
<evidence type="ECO:0000256" key="1">
    <source>
        <dbReference type="SAM" id="MobiDB-lite"/>
    </source>
</evidence>
<gene>
    <name evidence="2" type="ORF">AB5J58_48125</name>
</gene>